<feature type="transmembrane region" description="Helical" evidence="6">
    <location>
        <begin position="49"/>
        <end position="72"/>
    </location>
</feature>
<name>A0A9P4IVN9_9PEZI</name>
<evidence type="ECO:0000256" key="1">
    <source>
        <dbReference type="ARBA" id="ARBA00004141"/>
    </source>
</evidence>
<dbReference type="EMBL" id="ML996095">
    <property type="protein sequence ID" value="KAF2147724.1"/>
    <property type="molecule type" value="Genomic_DNA"/>
</dbReference>
<proteinExistence type="inferred from homology"/>
<gene>
    <name evidence="8" type="ORF">K461DRAFT_325163</name>
</gene>
<keyword evidence="3 6" id="KW-1133">Transmembrane helix</keyword>
<accession>A0A9P4IVN9</accession>
<dbReference type="PANTHER" id="PTHR33048:SF96">
    <property type="entry name" value="INTEGRAL MEMBRANE PROTEIN"/>
    <property type="match status" value="1"/>
</dbReference>
<dbReference type="PANTHER" id="PTHR33048">
    <property type="entry name" value="PTH11-LIKE INTEGRAL MEMBRANE PROTEIN (AFU_ORTHOLOGUE AFUA_5G11245)"/>
    <property type="match status" value="1"/>
</dbReference>
<evidence type="ECO:0000313" key="9">
    <source>
        <dbReference type="Proteomes" id="UP000799439"/>
    </source>
</evidence>
<evidence type="ECO:0000256" key="3">
    <source>
        <dbReference type="ARBA" id="ARBA00022989"/>
    </source>
</evidence>
<dbReference type="AlphaFoldDB" id="A0A9P4IVN9"/>
<comment type="subcellular location">
    <subcellularLocation>
        <location evidence="1">Membrane</location>
        <topology evidence="1">Multi-pass membrane protein</topology>
    </subcellularLocation>
</comment>
<feature type="transmembrane region" description="Helical" evidence="6">
    <location>
        <begin position="252"/>
        <end position="274"/>
    </location>
</feature>
<keyword evidence="4 6" id="KW-0472">Membrane</keyword>
<dbReference type="OrthoDB" id="3903101at2759"/>
<organism evidence="8 9">
    <name type="scientific">Myriangium duriaei CBS 260.36</name>
    <dbReference type="NCBI Taxonomy" id="1168546"/>
    <lineage>
        <taxon>Eukaryota</taxon>
        <taxon>Fungi</taxon>
        <taxon>Dikarya</taxon>
        <taxon>Ascomycota</taxon>
        <taxon>Pezizomycotina</taxon>
        <taxon>Dothideomycetes</taxon>
        <taxon>Dothideomycetidae</taxon>
        <taxon>Myriangiales</taxon>
        <taxon>Myriangiaceae</taxon>
        <taxon>Myriangium</taxon>
    </lineage>
</organism>
<feature type="transmembrane region" description="Helical" evidence="6">
    <location>
        <begin position="179"/>
        <end position="198"/>
    </location>
</feature>
<comment type="similarity">
    <text evidence="5">Belongs to the SAT4 family.</text>
</comment>
<dbReference type="Pfam" id="PF20684">
    <property type="entry name" value="Fung_rhodopsin"/>
    <property type="match status" value="1"/>
</dbReference>
<evidence type="ECO:0000256" key="6">
    <source>
        <dbReference type="SAM" id="Phobius"/>
    </source>
</evidence>
<feature type="domain" description="Rhodopsin" evidence="7">
    <location>
        <begin position="33"/>
        <end position="276"/>
    </location>
</feature>
<keyword evidence="2 6" id="KW-0812">Transmembrane</keyword>
<evidence type="ECO:0000256" key="2">
    <source>
        <dbReference type="ARBA" id="ARBA00022692"/>
    </source>
</evidence>
<dbReference type="InterPro" id="IPR052337">
    <property type="entry name" value="SAT4-like"/>
</dbReference>
<evidence type="ECO:0000259" key="7">
    <source>
        <dbReference type="Pfam" id="PF20684"/>
    </source>
</evidence>
<dbReference type="InterPro" id="IPR049326">
    <property type="entry name" value="Rhodopsin_dom_fungi"/>
</dbReference>
<dbReference type="GO" id="GO:0016020">
    <property type="term" value="C:membrane"/>
    <property type="evidence" value="ECO:0007669"/>
    <property type="project" value="UniProtKB-SubCell"/>
</dbReference>
<feature type="transmembrane region" description="Helical" evidence="6">
    <location>
        <begin position="16"/>
        <end position="37"/>
    </location>
</feature>
<keyword evidence="9" id="KW-1185">Reference proteome</keyword>
<evidence type="ECO:0000256" key="5">
    <source>
        <dbReference type="ARBA" id="ARBA00038359"/>
    </source>
</evidence>
<comment type="caution">
    <text evidence="8">The sequence shown here is derived from an EMBL/GenBank/DDBJ whole genome shotgun (WGS) entry which is preliminary data.</text>
</comment>
<feature type="transmembrane region" description="Helical" evidence="6">
    <location>
        <begin position="210"/>
        <end position="232"/>
    </location>
</feature>
<sequence length="332" mass="36952">MSDSAAALHNNKYSSIITFDIVCSILATGFVCLRLYVRHHIVGKIRLDDWLLLIGTILFIISNALDAASWNVVRVGGVSALGLQNELGNIELFPYFLAEAFIRAAYAVFYLSVVPRELDLRWERWTITISFFIYALVMTVCAFITLFQCGNPANLASSDVNVVCIGDNVLLSFVYNAPYYFDAVLDWLMALIPVRIVWQSTMTMRNKMSVALILLLGCVASVLGVVVIPLALSETKQDRNTLDQNMGIKVDIIGTCETLVAIICLSLAALKPMFKKFIDHHRMSRSSGVDPSQDMSMNMNSRETGDNKDTLAQEINLIVHTIQIEEKKDGLV</sequence>
<feature type="transmembrane region" description="Helical" evidence="6">
    <location>
        <begin position="125"/>
        <end position="147"/>
    </location>
</feature>
<evidence type="ECO:0000313" key="8">
    <source>
        <dbReference type="EMBL" id="KAF2147724.1"/>
    </source>
</evidence>
<protein>
    <recommendedName>
        <fullName evidence="7">Rhodopsin domain-containing protein</fullName>
    </recommendedName>
</protein>
<dbReference type="Proteomes" id="UP000799439">
    <property type="component" value="Unassembled WGS sequence"/>
</dbReference>
<feature type="transmembrane region" description="Helical" evidence="6">
    <location>
        <begin position="92"/>
        <end position="113"/>
    </location>
</feature>
<evidence type="ECO:0000256" key="4">
    <source>
        <dbReference type="ARBA" id="ARBA00023136"/>
    </source>
</evidence>
<reference evidence="8" key="1">
    <citation type="journal article" date="2020" name="Stud. Mycol.">
        <title>101 Dothideomycetes genomes: a test case for predicting lifestyles and emergence of pathogens.</title>
        <authorList>
            <person name="Haridas S."/>
            <person name="Albert R."/>
            <person name="Binder M."/>
            <person name="Bloem J."/>
            <person name="Labutti K."/>
            <person name="Salamov A."/>
            <person name="Andreopoulos B."/>
            <person name="Baker S."/>
            <person name="Barry K."/>
            <person name="Bills G."/>
            <person name="Bluhm B."/>
            <person name="Cannon C."/>
            <person name="Castanera R."/>
            <person name="Culley D."/>
            <person name="Daum C."/>
            <person name="Ezra D."/>
            <person name="Gonzalez J."/>
            <person name="Henrissat B."/>
            <person name="Kuo A."/>
            <person name="Liang C."/>
            <person name="Lipzen A."/>
            <person name="Lutzoni F."/>
            <person name="Magnuson J."/>
            <person name="Mondo S."/>
            <person name="Nolan M."/>
            <person name="Ohm R."/>
            <person name="Pangilinan J."/>
            <person name="Park H.-J."/>
            <person name="Ramirez L."/>
            <person name="Alfaro M."/>
            <person name="Sun H."/>
            <person name="Tritt A."/>
            <person name="Yoshinaga Y."/>
            <person name="Zwiers L.-H."/>
            <person name="Turgeon B."/>
            <person name="Goodwin S."/>
            <person name="Spatafora J."/>
            <person name="Crous P."/>
            <person name="Grigoriev I."/>
        </authorList>
    </citation>
    <scope>NUCLEOTIDE SEQUENCE</scope>
    <source>
        <strain evidence="8">CBS 260.36</strain>
    </source>
</reference>